<comment type="cofactor">
    <cofactor evidence="1">
        <name>pyridoxal 5'-phosphate</name>
        <dbReference type="ChEBI" id="CHEBI:597326"/>
    </cofactor>
</comment>
<dbReference type="Gene3D" id="3.40.640.10">
    <property type="entry name" value="Type I PLP-dependent aspartate aminotransferase-like (Major domain)"/>
    <property type="match status" value="1"/>
</dbReference>
<dbReference type="Pfam" id="PF00202">
    <property type="entry name" value="Aminotran_3"/>
    <property type="match status" value="1"/>
</dbReference>
<dbReference type="SUPFAM" id="SSF53383">
    <property type="entry name" value="PLP-dependent transferases"/>
    <property type="match status" value="1"/>
</dbReference>
<evidence type="ECO:0000256" key="9">
    <source>
        <dbReference type="ARBA" id="ARBA00031787"/>
    </source>
</evidence>
<dbReference type="GO" id="GO:0005739">
    <property type="term" value="C:mitochondrion"/>
    <property type="evidence" value="ECO:0007669"/>
    <property type="project" value="TreeGrafter"/>
</dbReference>
<dbReference type="PIRSF" id="PIRSF000521">
    <property type="entry name" value="Transaminase_4ab_Lys_Orn"/>
    <property type="match status" value="1"/>
</dbReference>
<protein>
    <recommendedName>
        <fullName evidence="4">4-aminobutyrate aminotransferase</fullName>
        <ecNumber evidence="3">2.6.1.19</ecNumber>
    </recommendedName>
    <alternativeName>
        <fullName evidence="9">GABA aminotransferase</fullName>
    </alternativeName>
    <alternativeName>
        <fullName evidence="8">Gamma-amino-N-butyrate transaminase</fullName>
    </alternativeName>
</protein>
<evidence type="ECO:0000313" key="14">
    <source>
        <dbReference type="Proteomes" id="UP000799537"/>
    </source>
</evidence>
<evidence type="ECO:0000256" key="5">
    <source>
        <dbReference type="ARBA" id="ARBA00022576"/>
    </source>
</evidence>
<dbReference type="PROSITE" id="PS00600">
    <property type="entry name" value="AA_TRANSFER_CLASS_3"/>
    <property type="match status" value="1"/>
</dbReference>
<dbReference type="GeneID" id="54569849"/>
<dbReference type="PANTHER" id="PTHR43206">
    <property type="entry name" value="AMINOTRANSFERASE"/>
    <property type="match status" value="1"/>
</dbReference>
<evidence type="ECO:0000256" key="8">
    <source>
        <dbReference type="ARBA" id="ARBA00030204"/>
    </source>
</evidence>
<dbReference type="GO" id="GO:0034386">
    <property type="term" value="F:4-aminobutyrate:2-oxoglutarate transaminase activity"/>
    <property type="evidence" value="ECO:0007669"/>
    <property type="project" value="UniProtKB-EC"/>
</dbReference>
<dbReference type="RefSeq" id="XP_033668915.1">
    <property type="nucleotide sequence ID" value="XM_033816577.1"/>
</dbReference>
<evidence type="ECO:0000313" key="13">
    <source>
        <dbReference type="EMBL" id="KAF2168026.1"/>
    </source>
</evidence>
<evidence type="ECO:0000256" key="11">
    <source>
        <dbReference type="RuleBase" id="RU003560"/>
    </source>
</evidence>
<comment type="catalytic activity">
    <reaction evidence="10">
        <text>4-aminobutanoate + 2-oxoglutarate = succinate semialdehyde + L-glutamate</text>
        <dbReference type="Rhea" id="RHEA:23352"/>
        <dbReference type="ChEBI" id="CHEBI:16810"/>
        <dbReference type="ChEBI" id="CHEBI:29985"/>
        <dbReference type="ChEBI" id="CHEBI:57706"/>
        <dbReference type="ChEBI" id="CHEBI:59888"/>
        <dbReference type="EC" id="2.6.1.19"/>
    </reaction>
</comment>
<dbReference type="CDD" id="cd00610">
    <property type="entry name" value="OAT_like"/>
    <property type="match status" value="1"/>
</dbReference>
<gene>
    <name evidence="13" type="ORF">M409DRAFT_65583</name>
</gene>
<dbReference type="Gene3D" id="3.90.1150.10">
    <property type="entry name" value="Aspartate Aminotransferase, domain 1"/>
    <property type="match status" value="1"/>
</dbReference>
<proteinExistence type="inferred from homology"/>
<evidence type="ECO:0000256" key="2">
    <source>
        <dbReference type="ARBA" id="ARBA00008954"/>
    </source>
</evidence>
<reference evidence="13" key="1">
    <citation type="journal article" date="2020" name="Stud. Mycol.">
        <title>101 Dothideomycetes genomes: a test case for predicting lifestyles and emergence of pathogens.</title>
        <authorList>
            <person name="Haridas S."/>
            <person name="Albert R."/>
            <person name="Binder M."/>
            <person name="Bloem J."/>
            <person name="Labutti K."/>
            <person name="Salamov A."/>
            <person name="Andreopoulos B."/>
            <person name="Baker S."/>
            <person name="Barry K."/>
            <person name="Bills G."/>
            <person name="Bluhm B."/>
            <person name="Cannon C."/>
            <person name="Castanera R."/>
            <person name="Culley D."/>
            <person name="Daum C."/>
            <person name="Ezra D."/>
            <person name="Gonzalez J."/>
            <person name="Henrissat B."/>
            <person name="Kuo A."/>
            <person name="Liang C."/>
            <person name="Lipzen A."/>
            <person name="Lutzoni F."/>
            <person name="Magnuson J."/>
            <person name="Mondo S."/>
            <person name="Nolan M."/>
            <person name="Ohm R."/>
            <person name="Pangilinan J."/>
            <person name="Park H.-J."/>
            <person name="Ramirez L."/>
            <person name="Alfaro M."/>
            <person name="Sun H."/>
            <person name="Tritt A."/>
            <person name="Yoshinaga Y."/>
            <person name="Zwiers L.-H."/>
            <person name="Turgeon B."/>
            <person name="Goodwin S."/>
            <person name="Spatafora J."/>
            <person name="Crous P."/>
            <person name="Grigoriev I."/>
        </authorList>
    </citation>
    <scope>NUCLEOTIDE SEQUENCE</scope>
    <source>
        <strain evidence="13">ATCC 36951</strain>
    </source>
</reference>
<evidence type="ECO:0000256" key="6">
    <source>
        <dbReference type="ARBA" id="ARBA00022679"/>
    </source>
</evidence>
<dbReference type="GO" id="GO:0030170">
    <property type="term" value="F:pyridoxal phosphate binding"/>
    <property type="evidence" value="ECO:0007669"/>
    <property type="project" value="InterPro"/>
</dbReference>
<dbReference type="InterPro" id="IPR049704">
    <property type="entry name" value="Aminotrans_3_PPA_site"/>
</dbReference>
<dbReference type="EC" id="2.6.1.19" evidence="3"/>
<evidence type="ECO:0000256" key="12">
    <source>
        <dbReference type="SAM" id="MobiDB-lite"/>
    </source>
</evidence>
<keyword evidence="14" id="KW-1185">Reference proteome</keyword>
<evidence type="ECO:0000256" key="7">
    <source>
        <dbReference type="ARBA" id="ARBA00022898"/>
    </source>
</evidence>
<evidence type="ECO:0000256" key="10">
    <source>
        <dbReference type="ARBA" id="ARBA00048021"/>
    </source>
</evidence>
<dbReference type="InterPro" id="IPR015424">
    <property type="entry name" value="PyrdxlP-dep_Trfase"/>
</dbReference>
<dbReference type="PANTHER" id="PTHR43206:SF1">
    <property type="entry name" value="4-AMINOBUTYRATE AMINOTRANSFERASE, MITOCHONDRIAL"/>
    <property type="match status" value="1"/>
</dbReference>
<dbReference type="Proteomes" id="UP000799537">
    <property type="component" value="Unassembled WGS sequence"/>
</dbReference>
<organism evidence="13 14">
    <name type="scientific">Zasmidium cellare ATCC 36951</name>
    <dbReference type="NCBI Taxonomy" id="1080233"/>
    <lineage>
        <taxon>Eukaryota</taxon>
        <taxon>Fungi</taxon>
        <taxon>Dikarya</taxon>
        <taxon>Ascomycota</taxon>
        <taxon>Pezizomycotina</taxon>
        <taxon>Dothideomycetes</taxon>
        <taxon>Dothideomycetidae</taxon>
        <taxon>Mycosphaerellales</taxon>
        <taxon>Mycosphaerellaceae</taxon>
        <taxon>Zasmidium</taxon>
    </lineage>
</organism>
<name>A0A6A6CRB3_ZASCE</name>
<keyword evidence="7 11" id="KW-0663">Pyridoxal phosphate</keyword>
<feature type="region of interest" description="Disordered" evidence="12">
    <location>
        <begin position="1"/>
        <end position="36"/>
    </location>
</feature>
<accession>A0A6A6CRB3</accession>
<dbReference type="InterPro" id="IPR005814">
    <property type="entry name" value="Aminotrans_3"/>
</dbReference>
<dbReference type="AlphaFoldDB" id="A0A6A6CRB3"/>
<dbReference type="GO" id="GO:0009450">
    <property type="term" value="P:gamma-aminobutyric acid catabolic process"/>
    <property type="evidence" value="ECO:0007669"/>
    <property type="project" value="TreeGrafter"/>
</dbReference>
<dbReference type="NCBIfam" id="TIGR00699">
    <property type="entry name" value="GABAtrns_euk"/>
    <property type="match status" value="1"/>
</dbReference>
<dbReference type="EMBL" id="ML993591">
    <property type="protein sequence ID" value="KAF2168026.1"/>
    <property type="molecule type" value="Genomic_DNA"/>
</dbReference>
<dbReference type="InterPro" id="IPR015421">
    <property type="entry name" value="PyrdxlP-dep_Trfase_major"/>
</dbReference>
<keyword evidence="6" id="KW-0808">Transferase</keyword>
<evidence type="ECO:0000256" key="4">
    <source>
        <dbReference type="ARBA" id="ARBA00018543"/>
    </source>
</evidence>
<dbReference type="FunFam" id="3.40.640.10:FF:000029">
    <property type="entry name" value="4-aminobutyrate aminotransferase, mitochondrial"/>
    <property type="match status" value="1"/>
</dbReference>
<evidence type="ECO:0000256" key="1">
    <source>
        <dbReference type="ARBA" id="ARBA00001933"/>
    </source>
</evidence>
<dbReference type="InterPro" id="IPR015422">
    <property type="entry name" value="PyrdxlP-dep_Trfase_small"/>
</dbReference>
<dbReference type="InterPro" id="IPR004631">
    <property type="entry name" value="4NH2But_aminotransferase_euk"/>
</dbReference>
<keyword evidence="5" id="KW-0032">Aminotransferase</keyword>
<comment type="similarity">
    <text evidence="2 11">Belongs to the class-III pyridoxal-phosphate-dependent aminotransferase family.</text>
</comment>
<dbReference type="OrthoDB" id="10260828at2759"/>
<evidence type="ECO:0000256" key="3">
    <source>
        <dbReference type="ARBA" id="ARBA00012912"/>
    </source>
</evidence>
<sequence length="489" mass="53903">MATQSPPRSASAAAAAKPHLADSVEQPYFPDEPTGPIIRTEIPGPKSKEAIAELDKVFDTRSLNMMANYQNSFGNYIADLDGNVLLDVYAQIASIPVGYSNPSLLLAATSPDMASAIINRPALGNFPQHDWAQILETGILRVAPKGCDQVFTAQAGSDANELAYKAAFMWKRRQQRGGADIEFTAEEIESSMNNQSPGSPNMSILSFKTAFHGRLFGSLSTTRSKPIHKLDIPAFDWPQASFPALKYPLEQHVEENAREEARCLAEVEKLLTTYHNPPAAVIVEPIQSEGGDNHASPAFFKGLREVTRKHDVLLIVDEVQTGVGATGKFWAHEHWNLQDPPDMVTFSKKAQTAGYYFGNPELRPNKPYRQFNTWMGDPARALLFRAIINEIARLNLVHNTAETGDYLYAGLESLAQKYPGEIENLRGKGQGTFIAWDSPRRDEILKKGKGVGINIGGSGASAVRLRPMLIFQKRHADIFLEAMEKILKS</sequence>